<sequence>MTEDWISYLSAAFRFVDLHDSARSFGVTPTTLKEERTGRRDGVWLHLACHLLSYLDECDLETNEGWNSIGPFVKNIRGRYRHLKDDDIQLIISYLSTPTEIYFLKDESAERQLRVASTKDTALIERRSARGQTDLCRLTQRGRLAITLAKVSHNWLYTHHDADKLMTALQYGEFHDIPRQCASLGQSIRAFAHEITRTMEQPGKNDVIVHFLDRGNQYLDSIRKVQTAVQNAREYLGTVDVRERFNQWLDQNEDMGLDLGVIRRTLDELMQTVERLSRRFSAFLHQVTGTQREVVGAIPFEKVALAFVFQAPSFPLMDMLAGKLWAWLPQMCFSAPEDMQGILRAEIDRHQISQPKVFGEDTNTIRKRTVMELFVHEHREAMLTALKAGPVRLSTAFTMGWAKIAGQCHLTELVGIYSAPSWLGCGSDAIQLTLKPGSLDAHVEGRTWLAGDDIEMRLVQKQGESNGLK</sequence>
<evidence type="ECO:0000313" key="1">
    <source>
        <dbReference type="EMBL" id="KFI20353.1"/>
    </source>
</evidence>
<accession>A0A0E2Z3T7</accession>
<dbReference type="AlphaFoldDB" id="A0A0E2Z3T7"/>
<dbReference type="HOGENOM" id="CLU_582445_0_0_6"/>
<dbReference type="Proteomes" id="UP000028839">
    <property type="component" value="Unassembled WGS sequence"/>
</dbReference>
<gene>
    <name evidence="1" type="ORF">IB75_03545</name>
</gene>
<evidence type="ECO:0000313" key="2">
    <source>
        <dbReference type="Proteomes" id="UP000028839"/>
    </source>
</evidence>
<protein>
    <submittedName>
        <fullName evidence="1">Uncharacterized protein</fullName>
    </submittedName>
</protein>
<organism evidence="1 2">
    <name type="scientific">Nitrosococcus oceani C-27</name>
    <dbReference type="NCBI Taxonomy" id="314279"/>
    <lineage>
        <taxon>Bacteria</taxon>
        <taxon>Pseudomonadati</taxon>
        <taxon>Pseudomonadota</taxon>
        <taxon>Gammaproteobacteria</taxon>
        <taxon>Chromatiales</taxon>
        <taxon>Chromatiaceae</taxon>
        <taxon>Nitrosococcus</taxon>
    </lineage>
</organism>
<comment type="caution">
    <text evidence="1">The sequence shown here is derived from an EMBL/GenBank/DDBJ whole genome shotgun (WGS) entry which is preliminary data.</text>
</comment>
<proteinExistence type="predicted"/>
<reference evidence="1 2" key="1">
    <citation type="submission" date="2014-07" db="EMBL/GenBank/DDBJ databases">
        <title>Comparative analysis of Nitrosococcus oceani genome inventories of strains from Pacific and Atlantic gyres.</title>
        <authorList>
            <person name="Lim C.K."/>
            <person name="Wang L."/>
            <person name="Sayavedra-Soto L.A."/>
            <person name="Klotz M.G."/>
        </authorList>
    </citation>
    <scope>NUCLEOTIDE SEQUENCE [LARGE SCALE GENOMIC DNA]</scope>
    <source>
        <strain evidence="1 2">C-27</strain>
    </source>
</reference>
<name>A0A0E2Z3T7_9GAMM</name>
<dbReference type="EMBL" id="JPGN01000022">
    <property type="protein sequence ID" value="KFI20353.1"/>
    <property type="molecule type" value="Genomic_DNA"/>
</dbReference>
<dbReference type="OrthoDB" id="9146901at2"/>